<dbReference type="EMBL" id="JANPWB010000001">
    <property type="protein sequence ID" value="KAJ1212539.1"/>
    <property type="molecule type" value="Genomic_DNA"/>
</dbReference>
<keyword evidence="5" id="KW-1185">Reference proteome</keyword>
<dbReference type="GO" id="GO:0005576">
    <property type="term" value="C:extracellular region"/>
    <property type="evidence" value="ECO:0007669"/>
    <property type="project" value="UniProtKB-SubCell"/>
</dbReference>
<dbReference type="SUPFAM" id="SSF50876">
    <property type="entry name" value="Avidin/streptavidin"/>
    <property type="match status" value="1"/>
</dbReference>
<evidence type="ECO:0000256" key="1">
    <source>
        <dbReference type="ARBA" id="ARBA00004613"/>
    </source>
</evidence>
<reference evidence="4" key="1">
    <citation type="journal article" date="2022" name="bioRxiv">
        <title>Sequencing and chromosome-scale assembly of the giantPleurodeles waltlgenome.</title>
        <authorList>
            <person name="Brown T."/>
            <person name="Elewa A."/>
            <person name="Iarovenko S."/>
            <person name="Subramanian E."/>
            <person name="Araus A.J."/>
            <person name="Petzold A."/>
            <person name="Susuki M."/>
            <person name="Suzuki K.-i.T."/>
            <person name="Hayashi T."/>
            <person name="Toyoda A."/>
            <person name="Oliveira C."/>
            <person name="Osipova E."/>
            <person name="Leigh N.D."/>
            <person name="Simon A."/>
            <person name="Yun M.H."/>
        </authorList>
    </citation>
    <scope>NUCLEOTIDE SEQUENCE</scope>
    <source>
        <strain evidence="4">20211129_DDA</strain>
        <tissue evidence="4">Liver</tissue>
    </source>
</reference>
<dbReference type="InterPro" id="IPR005468">
    <property type="entry name" value="Avidin/str"/>
</dbReference>
<evidence type="ECO:0008006" key="6">
    <source>
        <dbReference type="Google" id="ProtNLM"/>
    </source>
</evidence>
<evidence type="ECO:0000256" key="3">
    <source>
        <dbReference type="ARBA" id="ARBA00022729"/>
    </source>
</evidence>
<evidence type="ECO:0000313" key="4">
    <source>
        <dbReference type="EMBL" id="KAJ1212539.1"/>
    </source>
</evidence>
<dbReference type="Proteomes" id="UP001066276">
    <property type="component" value="Chromosome 1_1"/>
</dbReference>
<dbReference type="InterPro" id="IPR051764">
    <property type="entry name" value="Avidin/Streptavidin-rel"/>
</dbReference>
<dbReference type="AlphaFoldDB" id="A0AAV7WEQ9"/>
<evidence type="ECO:0000313" key="5">
    <source>
        <dbReference type="Proteomes" id="UP001066276"/>
    </source>
</evidence>
<keyword evidence="2" id="KW-0964">Secreted</keyword>
<organism evidence="4 5">
    <name type="scientific">Pleurodeles waltl</name>
    <name type="common">Iberian ribbed newt</name>
    <dbReference type="NCBI Taxonomy" id="8319"/>
    <lineage>
        <taxon>Eukaryota</taxon>
        <taxon>Metazoa</taxon>
        <taxon>Chordata</taxon>
        <taxon>Craniata</taxon>
        <taxon>Vertebrata</taxon>
        <taxon>Euteleostomi</taxon>
        <taxon>Amphibia</taxon>
        <taxon>Batrachia</taxon>
        <taxon>Caudata</taxon>
        <taxon>Salamandroidea</taxon>
        <taxon>Salamandridae</taxon>
        <taxon>Pleurodelinae</taxon>
        <taxon>Pleurodeles</taxon>
    </lineage>
</organism>
<sequence length="78" mass="8954">MTMEMRFWTQYGCLEVLPVRDPTTGKQQDSLTSFVGQCFVDDNGNEVLETIWLLRSPAGKRSDNWKATRISKYANACF</sequence>
<keyword evidence="3" id="KW-0732">Signal</keyword>
<dbReference type="PANTHER" id="PTHR34399">
    <property type="entry name" value="AVIDIN-RELATED"/>
    <property type="match status" value="1"/>
</dbReference>
<dbReference type="Pfam" id="PF01382">
    <property type="entry name" value="Avidin"/>
    <property type="match status" value="1"/>
</dbReference>
<gene>
    <name evidence="4" type="ORF">NDU88_000194</name>
</gene>
<protein>
    <recommendedName>
        <fullName evidence="6">MHC class I antigen</fullName>
    </recommendedName>
</protein>
<comment type="caution">
    <text evidence="4">The sequence shown here is derived from an EMBL/GenBank/DDBJ whole genome shotgun (WGS) entry which is preliminary data.</text>
</comment>
<dbReference type="InterPro" id="IPR036896">
    <property type="entry name" value="Avidin-like_sf"/>
</dbReference>
<dbReference type="Gene3D" id="2.40.128.30">
    <property type="entry name" value="Avidin-like"/>
    <property type="match status" value="1"/>
</dbReference>
<comment type="subcellular location">
    <subcellularLocation>
        <location evidence="1">Secreted</location>
    </subcellularLocation>
</comment>
<evidence type="ECO:0000256" key="2">
    <source>
        <dbReference type="ARBA" id="ARBA00022525"/>
    </source>
</evidence>
<dbReference type="GO" id="GO:0009374">
    <property type="term" value="F:biotin binding"/>
    <property type="evidence" value="ECO:0007669"/>
    <property type="project" value="InterPro"/>
</dbReference>
<accession>A0AAV7WEQ9</accession>
<dbReference type="PANTHER" id="PTHR34399:SF3">
    <property type="entry name" value="AVID PROTEIN-RELATED"/>
    <property type="match status" value="1"/>
</dbReference>
<proteinExistence type="predicted"/>
<name>A0AAV7WEQ9_PLEWA</name>